<dbReference type="EMBL" id="JAYRBN010000063">
    <property type="protein sequence ID" value="KAL2738422.1"/>
    <property type="molecule type" value="Genomic_DNA"/>
</dbReference>
<dbReference type="Proteomes" id="UP001607303">
    <property type="component" value="Unassembled WGS sequence"/>
</dbReference>
<gene>
    <name evidence="2" type="ORF">V1477_011781</name>
</gene>
<keyword evidence="1" id="KW-0812">Transmembrane</keyword>
<evidence type="ECO:0000256" key="1">
    <source>
        <dbReference type="SAM" id="Phobius"/>
    </source>
</evidence>
<comment type="caution">
    <text evidence="2">The sequence shown here is derived from an EMBL/GenBank/DDBJ whole genome shotgun (WGS) entry which is preliminary data.</text>
</comment>
<keyword evidence="1" id="KW-0472">Membrane</keyword>
<evidence type="ECO:0000313" key="2">
    <source>
        <dbReference type="EMBL" id="KAL2738422.1"/>
    </source>
</evidence>
<keyword evidence="3" id="KW-1185">Reference proteome</keyword>
<name>A0ABD2C055_VESMC</name>
<sequence length="68" mass="7278">MKRGGGDTVPLGGNIRRAPLAAGPVMSRISTIQISISTKILQCCITHIFVFLYCFFCFGLPLSTFGGP</sequence>
<feature type="transmembrane region" description="Helical" evidence="1">
    <location>
        <begin position="40"/>
        <end position="62"/>
    </location>
</feature>
<keyword evidence="1" id="KW-1133">Transmembrane helix</keyword>
<organism evidence="2 3">
    <name type="scientific">Vespula maculifrons</name>
    <name type="common">Eastern yellow jacket</name>
    <name type="synonym">Wasp</name>
    <dbReference type="NCBI Taxonomy" id="7453"/>
    <lineage>
        <taxon>Eukaryota</taxon>
        <taxon>Metazoa</taxon>
        <taxon>Ecdysozoa</taxon>
        <taxon>Arthropoda</taxon>
        <taxon>Hexapoda</taxon>
        <taxon>Insecta</taxon>
        <taxon>Pterygota</taxon>
        <taxon>Neoptera</taxon>
        <taxon>Endopterygota</taxon>
        <taxon>Hymenoptera</taxon>
        <taxon>Apocrita</taxon>
        <taxon>Aculeata</taxon>
        <taxon>Vespoidea</taxon>
        <taxon>Vespidae</taxon>
        <taxon>Vespinae</taxon>
        <taxon>Vespula</taxon>
    </lineage>
</organism>
<dbReference type="AlphaFoldDB" id="A0ABD2C055"/>
<accession>A0ABD2C055</accession>
<reference evidence="2 3" key="1">
    <citation type="journal article" date="2024" name="Ann. Entomol. Soc. Am.">
        <title>Genomic analyses of the southern and eastern yellowjacket wasps (Hymenoptera: Vespidae) reveal evolutionary signatures of social life.</title>
        <authorList>
            <person name="Catto M.A."/>
            <person name="Caine P.B."/>
            <person name="Orr S.E."/>
            <person name="Hunt B.G."/>
            <person name="Goodisman M.A.D."/>
        </authorList>
    </citation>
    <scope>NUCLEOTIDE SEQUENCE [LARGE SCALE GENOMIC DNA]</scope>
    <source>
        <strain evidence="2">232</strain>
        <tissue evidence="2">Head and thorax</tissue>
    </source>
</reference>
<protein>
    <submittedName>
        <fullName evidence="2">Uncharacterized protein</fullName>
    </submittedName>
</protein>
<proteinExistence type="predicted"/>
<evidence type="ECO:0000313" key="3">
    <source>
        <dbReference type="Proteomes" id="UP001607303"/>
    </source>
</evidence>